<protein>
    <recommendedName>
        <fullName evidence="4">cysteine synthase</fullName>
        <ecNumber evidence="4">2.5.1.47</ecNumber>
    </recommendedName>
</protein>
<keyword evidence="5" id="KW-0028">Amino-acid biosynthesis</keyword>
<dbReference type="SUPFAM" id="SSF53686">
    <property type="entry name" value="Tryptophan synthase beta subunit-like PLP-dependent enzymes"/>
    <property type="match status" value="1"/>
</dbReference>
<dbReference type="FunFam" id="3.40.50.1100:FF:000067">
    <property type="entry name" value="Cysteine synthase"/>
    <property type="match status" value="1"/>
</dbReference>
<evidence type="ECO:0000313" key="11">
    <source>
        <dbReference type="EMBL" id="SFV66319.1"/>
    </source>
</evidence>
<dbReference type="GO" id="GO:0005737">
    <property type="term" value="C:cytoplasm"/>
    <property type="evidence" value="ECO:0007669"/>
    <property type="project" value="UniProtKB-ARBA"/>
</dbReference>
<evidence type="ECO:0000256" key="1">
    <source>
        <dbReference type="ARBA" id="ARBA00001933"/>
    </source>
</evidence>
<accession>A0A1W1CKN6</accession>
<dbReference type="InterPro" id="IPR050214">
    <property type="entry name" value="Cys_Synth/Cystath_Beta-Synth"/>
</dbReference>
<evidence type="ECO:0000256" key="5">
    <source>
        <dbReference type="ARBA" id="ARBA00022605"/>
    </source>
</evidence>
<dbReference type="Gene3D" id="3.40.50.1100">
    <property type="match status" value="2"/>
</dbReference>
<dbReference type="PANTHER" id="PTHR10314">
    <property type="entry name" value="CYSTATHIONINE BETA-SYNTHASE"/>
    <property type="match status" value="1"/>
</dbReference>
<dbReference type="AlphaFoldDB" id="A0A1W1CKN6"/>
<dbReference type="GO" id="GO:0004124">
    <property type="term" value="F:cysteine synthase activity"/>
    <property type="evidence" value="ECO:0007669"/>
    <property type="project" value="UniProtKB-EC"/>
</dbReference>
<comment type="similarity">
    <text evidence="3">Belongs to the cysteine synthase/cystathionine beta-synthase family.</text>
</comment>
<dbReference type="EMBL" id="FPHK01000100">
    <property type="protein sequence ID" value="SFV66319.1"/>
    <property type="molecule type" value="Genomic_DNA"/>
</dbReference>
<dbReference type="PROSITE" id="PS00901">
    <property type="entry name" value="CYS_SYNTHASE"/>
    <property type="match status" value="1"/>
</dbReference>
<keyword evidence="6 11" id="KW-0808">Transferase</keyword>
<dbReference type="GO" id="GO:0006535">
    <property type="term" value="P:cysteine biosynthetic process from serine"/>
    <property type="evidence" value="ECO:0007669"/>
    <property type="project" value="InterPro"/>
</dbReference>
<dbReference type="CDD" id="cd01561">
    <property type="entry name" value="CBS_like"/>
    <property type="match status" value="1"/>
</dbReference>
<comment type="cofactor">
    <cofactor evidence="1">
        <name>pyridoxal 5'-phosphate</name>
        <dbReference type="ChEBI" id="CHEBI:597326"/>
    </cofactor>
</comment>
<evidence type="ECO:0000256" key="9">
    <source>
        <dbReference type="ARBA" id="ARBA00047931"/>
    </source>
</evidence>
<name>A0A1W1CKN6_9ZZZZ</name>
<organism evidence="11">
    <name type="scientific">hydrothermal vent metagenome</name>
    <dbReference type="NCBI Taxonomy" id="652676"/>
    <lineage>
        <taxon>unclassified sequences</taxon>
        <taxon>metagenomes</taxon>
        <taxon>ecological metagenomes</taxon>
    </lineage>
</organism>
<evidence type="ECO:0000256" key="2">
    <source>
        <dbReference type="ARBA" id="ARBA00004962"/>
    </source>
</evidence>
<sequence>MNIANDVSQLIGNTPLVKLNLPSQESGATILGKCEFMNPTSSVKDRIGFNMIRRGMESGAITQETTIIEPTSGNTGIALASICAAKGLKLILTMPDSMSVERRNLLKALGAELVLTPAAKGMQGSIAKAQELREATPNALILQQFANPANPEIHRLTTAREILRDTEGKVDAFVAAVGTGGTLTGTSQGLREELKNVAIFAVEPEASAILSGEVPAPHKIQGIGAGFVPDILDTSLYGEVIKVSNEDAIATAKMLAKKEGLLVGISAGANVYAAMQVGSRKEFQGKRIVTILCDTAERYLSTELFSEA</sequence>
<comment type="pathway">
    <text evidence="2">Amino-acid biosynthesis; L-cysteine biosynthesis; L-cysteine from L-serine: step 2/2.</text>
</comment>
<keyword evidence="8" id="KW-0198">Cysteine biosynthesis</keyword>
<dbReference type="NCBIfam" id="TIGR01136">
    <property type="entry name" value="cysKM"/>
    <property type="match status" value="1"/>
</dbReference>
<dbReference type="EC" id="2.5.1.47" evidence="4"/>
<evidence type="ECO:0000259" key="10">
    <source>
        <dbReference type="Pfam" id="PF00291"/>
    </source>
</evidence>
<evidence type="ECO:0000256" key="7">
    <source>
        <dbReference type="ARBA" id="ARBA00022898"/>
    </source>
</evidence>
<evidence type="ECO:0000256" key="8">
    <source>
        <dbReference type="ARBA" id="ARBA00023192"/>
    </source>
</evidence>
<gene>
    <name evidence="11" type="ORF">MNB_SM-6-388</name>
</gene>
<evidence type="ECO:0000256" key="6">
    <source>
        <dbReference type="ARBA" id="ARBA00022679"/>
    </source>
</evidence>
<reference evidence="11" key="1">
    <citation type="submission" date="2016-10" db="EMBL/GenBank/DDBJ databases">
        <authorList>
            <person name="de Groot N.N."/>
        </authorList>
    </citation>
    <scope>NUCLEOTIDE SEQUENCE</scope>
</reference>
<evidence type="ECO:0000256" key="3">
    <source>
        <dbReference type="ARBA" id="ARBA00007103"/>
    </source>
</evidence>
<comment type="catalytic activity">
    <reaction evidence="9">
        <text>O-acetyl-L-serine + hydrogen sulfide = L-cysteine + acetate</text>
        <dbReference type="Rhea" id="RHEA:14829"/>
        <dbReference type="ChEBI" id="CHEBI:29919"/>
        <dbReference type="ChEBI" id="CHEBI:30089"/>
        <dbReference type="ChEBI" id="CHEBI:35235"/>
        <dbReference type="ChEBI" id="CHEBI:58340"/>
        <dbReference type="EC" id="2.5.1.47"/>
    </reaction>
</comment>
<dbReference type="InterPro" id="IPR036052">
    <property type="entry name" value="TrpB-like_PALP_sf"/>
</dbReference>
<dbReference type="InterPro" id="IPR001216">
    <property type="entry name" value="P-phosphate_BS"/>
</dbReference>
<dbReference type="NCBIfam" id="TIGR01139">
    <property type="entry name" value="cysK"/>
    <property type="match status" value="1"/>
</dbReference>
<keyword evidence="7" id="KW-0663">Pyridoxal phosphate</keyword>
<proteinExistence type="inferred from homology"/>
<dbReference type="InterPro" id="IPR001926">
    <property type="entry name" value="TrpB-like_PALP"/>
</dbReference>
<dbReference type="Pfam" id="PF00291">
    <property type="entry name" value="PALP"/>
    <property type="match status" value="1"/>
</dbReference>
<feature type="domain" description="Tryptophan synthase beta chain-like PALP" evidence="10">
    <location>
        <begin position="7"/>
        <end position="294"/>
    </location>
</feature>
<dbReference type="InterPro" id="IPR005859">
    <property type="entry name" value="CysK"/>
</dbReference>
<evidence type="ECO:0000256" key="4">
    <source>
        <dbReference type="ARBA" id="ARBA00012681"/>
    </source>
</evidence>
<dbReference type="InterPro" id="IPR005856">
    <property type="entry name" value="Cys_synth"/>
</dbReference>